<keyword evidence="1" id="KW-1133">Transmembrane helix</keyword>
<evidence type="ECO:0000256" key="1">
    <source>
        <dbReference type="SAM" id="Phobius"/>
    </source>
</evidence>
<keyword evidence="1" id="KW-0472">Membrane</keyword>
<feature type="transmembrane region" description="Helical" evidence="1">
    <location>
        <begin position="187"/>
        <end position="207"/>
    </location>
</feature>
<feature type="transmembrane region" description="Helical" evidence="1">
    <location>
        <begin position="126"/>
        <end position="149"/>
    </location>
</feature>
<dbReference type="Pfam" id="PF14501">
    <property type="entry name" value="HATPase_c_5"/>
    <property type="match status" value="1"/>
</dbReference>
<evidence type="ECO:0000313" key="3">
    <source>
        <dbReference type="EMBL" id="TYA12259.1"/>
    </source>
</evidence>
<keyword evidence="4" id="KW-1185">Reference proteome</keyword>
<dbReference type="Proteomes" id="UP000325218">
    <property type="component" value="Unassembled WGS sequence"/>
</dbReference>
<dbReference type="GO" id="GO:0042802">
    <property type="term" value="F:identical protein binding"/>
    <property type="evidence" value="ECO:0007669"/>
    <property type="project" value="TreeGrafter"/>
</dbReference>
<evidence type="ECO:0000313" key="4">
    <source>
        <dbReference type="Proteomes" id="UP000325218"/>
    </source>
</evidence>
<proteinExistence type="predicted"/>
<dbReference type="InterPro" id="IPR036890">
    <property type="entry name" value="HATPase_C_sf"/>
</dbReference>
<accession>A0A5D0CQL1</accession>
<dbReference type="CDD" id="cd16935">
    <property type="entry name" value="HATPase_AgrC-ComD-like"/>
    <property type="match status" value="1"/>
</dbReference>
<protein>
    <submittedName>
        <fullName evidence="3">GHKL domain-containing protein</fullName>
    </submittedName>
</protein>
<reference evidence="3 4" key="1">
    <citation type="submission" date="2019-08" db="EMBL/GenBank/DDBJ databases">
        <title>Genome sequencing of Paenibacillus faecis DSM 23593(T).</title>
        <authorList>
            <person name="Kook J.-K."/>
            <person name="Park S.-N."/>
            <person name="Lim Y.K."/>
        </authorList>
    </citation>
    <scope>NUCLEOTIDE SEQUENCE [LARGE SCALE GENOMIC DNA]</scope>
    <source>
        <strain evidence="3 4">DSM 23593</strain>
    </source>
</reference>
<comment type="caution">
    <text evidence="3">The sequence shown here is derived from an EMBL/GenBank/DDBJ whole genome shotgun (WGS) entry which is preliminary data.</text>
</comment>
<evidence type="ECO:0000259" key="2">
    <source>
        <dbReference type="Pfam" id="PF14501"/>
    </source>
</evidence>
<dbReference type="AlphaFoldDB" id="A0A5D0CQL1"/>
<dbReference type="InterPro" id="IPR032834">
    <property type="entry name" value="NatK-like_C"/>
</dbReference>
<dbReference type="SUPFAM" id="SSF55874">
    <property type="entry name" value="ATPase domain of HSP90 chaperone/DNA topoisomerase II/histidine kinase"/>
    <property type="match status" value="1"/>
</dbReference>
<gene>
    <name evidence="3" type="ORF">FRY98_16250</name>
</gene>
<feature type="transmembrane region" description="Helical" evidence="1">
    <location>
        <begin position="87"/>
        <end position="106"/>
    </location>
</feature>
<feature type="domain" description="Sensor histidine kinase NatK-like C-terminal" evidence="2">
    <location>
        <begin position="328"/>
        <end position="426"/>
    </location>
</feature>
<name>A0A5D0CQL1_9BACL</name>
<organism evidence="3 4">
    <name type="scientific">Paenibacillus faecis</name>
    <dbReference type="NCBI Taxonomy" id="862114"/>
    <lineage>
        <taxon>Bacteria</taxon>
        <taxon>Bacillati</taxon>
        <taxon>Bacillota</taxon>
        <taxon>Bacilli</taxon>
        <taxon>Bacillales</taxon>
        <taxon>Paenibacillaceae</taxon>
        <taxon>Paenibacillus</taxon>
    </lineage>
</organism>
<dbReference type="PANTHER" id="PTHR40448">
    <property type="entry name" value="TWO-COMPONENT SENSOR HISTIDINE KINASE"/>
    <property type="match status" value="1"/>
</dbReference>
<keyword evidence="1" id="KW-0812">Transmembrane</keyword>
<feature type="transmembrane region" description="Helical" evidence="1">
    <location>
        <begin position="42"/>
        <end position="75"/>
    </location>
</feature>
<dbReference type="EMBL" id="VSDO01000003">
    <property type="protein sequence ID" value="TYA12259.1"/>
    <property type="molecule type" value="Genomic_DNA"/>
</dbReference>
<dbReference type="Gene3D" id="3.30.565.10">
    <property type="entry name" value="Histidine kinase-like ATPase, C-terminal domain"/>
    <property type="match status" value="1"/>
</dbReference>
<dbReference type="OrthoDB" id="3173688at2"/>
<sequence length="435" mass="49589">MELLILPLLNLGITLVMAVQVNFYFNSVFGKESGKPSKWVYMIAFVFLNMMYMSVYITPLWSSLLGLVVIFSLALGFEAELKLKIMFSVLYAVLLTLVNSISLYLIEPSVAVTADPSDWITKPGQRLFAMSLLVSCTVMFAVVQMIRFLAKRKNYPLDSRYYLLFLSVPVISIYQVNVLTAYSEKNIHYFLSVFGFIVLNVLVVYILDTVIAKFQLLHENAQLQHQMDYQDANYEKTVHSFKKVKRIIHDTNQQFLYVAECIAQGRTDEANEHIRVTLNKIEDAYHRVNTGNLAVDALVTNALNIGQANGVRIDTELRLYTPNLGIERYDLCVVLGNMLDNAIEASKKVKIAEDRYIQIRVRSTESALFVRIRNHVDQEVSDLRSRKANPDYHGYGLTNIQRICEKYGGHMTIETESRTFDNMVVLPLSAQESPA</sequence>
<dbReference type="RefSeq" id="WP_148453810.1">
    <property type="nucleotide sequence ID" value="NZ_VSDO01000003.1"/>
</dbReference>
<feature type="transmembrane region" description="Helical" evidence="1">
    <location>
        <begin position="161"/>
        <end position="181"/>
    </location>
</feature>
<dbReference type="PANTHER" id="PTHR40448:SF1">
    <property type="entry name" value="TWO-COMPONENT SENSOR HISTIDINE KINASE"/>
    <property type="match status" value="1"/>
</dbReference>